<name>A0A4R5VCA2_9RHOB</name>
<dbReference type="Pfam" id="PF08592">
    <property type="entry name" value="Anthrone_oxy"/>
    <property type="match status" value="1"/>
</dbReference>
<dbReference type="AlphaFoldDB" id="A0A4R5VCA2"/>
<keyword evidence="1" id="KW-1133">Transmembrane helix</keyword>
<dbReference type="EMBL" id="SMUV01000060">
    <property type="protein sequence ID" value="TDK49850.1"/>
    <property type="molecule type" value="Genomic_DNA"/>
</dbReference>
<feature type="transmembrane region" description="Helical" evidence="1">
    <location>
        <begin position="31"/>
        <end position="53"/>
    </location>
</feature>
<evidence type="ECO:0000256" key="1">
    <source>
        <dbReference type="SAM" id="Phobius"/>
    </source>
</evidence>
<evidence type="ECO:0000313" key="2">
    <source>
        <dbReference type="EMBL" id="TDK49850.1"/>
    </source>
</evidence>
<evidence type="ECO:0000313" key="3">
    <source>
        <dbReference type="Proteomes" id="UP000295301"/>
    </source>
</evidence>
<proteinExistence type="predicted"/>
<organism evidence="2 3">
    <name type="scientific">Antarcticimicrobium luteum</name>
    <dbReference type="NCBI Taxonomy" id="2547397"/>
    <lineage>
        <taxon>Bacteria</taxon>
        <taxon>Pseudomonadati</taxon>
        <taxon>Pseudomonadota</taxon>
        <taxon>Alphaproteobacteria</taxon>
        <taxon>Rhodobacterales</taxon>
        <taxon>Paracoccaceae</taxon>
        <taxon>Antarcticimicrobium</taxon>
    </lineage>
</organism>
<keyword evidence="3" id="KW-1185">Reference proteome</keyword>
<dbReference type="Proteomes" id="UP000295301">
    <property type="component" value="Unassembled WGS sequence"/>
</dbReference>
<accession>A0A4R5VCA2</accession>
<feature type="transmembrane region" description="Helical" evidence="1">
    <location>
        <begin position="80"/>
        <end position="107"/>
    </location>
</feature>
<sequence length="191" mass="20512">MRHLTATICAGHVAGNSKRIPERKMNVFVEWAIWGIVALSLAIGLVSGVFLAFSDFVMPSLLASKPAAGSEAMQVINRKVYASIFIVLLVGMIPVTVAVGGLAYLFLPGPAATWLMAGGALYFVGVFLASMFGNIPMNRRLEAMPQGGSDAQAYWPSYVRGWQIWNHLRTISSFATMGCYVIAAVLLAQGL</sequence>
<dbReference type="RefSeq" id="WP_133359252.1">
    <property type="nucleotide sequence ID" value="NZ_SMUV01000060.1"/>
</dbReference>
<feature type="transmembrane region" description="Helical" evidence="1">
    <location>
        <begin position="170"/>
        <end position="188"/>
    </location>
</feature>
<dbReference type="OrthoDB" id="428263at2"/>
<dbReference type="InterPro" id="IPR013901">
    <property type="entry name" value="Anthrone_oxy"/>
</dbReference>
<protein>
    <submittedName>
        <fullName evidence="2">DUF1772 domain-containing protein</fullName>
    </submittedName>
</protein>
<reference evidence="2 3" key="1">
    <citation type="submission" date="2019-03" db="EMBL/GenBank/DDBJ databases">
        <title>Ruegeria lutea sp. nov., a novel strain, isolated from marine sediment, the Masan Bay, South Korea.</title>
        <authorList>
            <person name="Kim J."/>
            <person name="Kim D.-Y."/>
            <person name="Lee S.-S."/>
        </authorList>
    </citation>
    <scope>NUCLEOTIDE SEQUENCE [LARGE SCALE GENOMIC DNA]</scope>
    <source>
        <strain evidence="2 3">318-1</strain>
    </source>
</reference>
<feature type="transmembrane region" description="Helical" evidence="1">
    <location>
        <begin position="113"/>
        <end position="135"/>
    </location>
</feature>
<gene>
    <name evidence="2" type="ORF">E1832_08185</name>
</gene>
<keyword evidence="1" id="KW-0812">Transmembrane</keyword>
<keyword evidence="1" id="KW-0472">Membrane</keyword>
<comment type="caution">
    <text evidence="2">The sequence shown here is derived from an EMBL/GenBank/DDBJ whole genome shotgun (WGS) entry which is preliminary data.</text>
</comment>